<dbReference type="AlphaFoldDB" id="A0A438EBB4"/>
<proteinExistence type="predicted"/>
<sequence length="199" mass="22984">MQVHNMQFTILHNQDAANLEELFREKEVFIALSKLNKDKALGSNDFSLAFWQHCWEVVKVEVLSFFKEFHEHGCFVKNLNATFLVLVPKKGGVEELKDFKPINLVDSIYKLLAKVLANRLKKMIGKVVSKYYNVFMGIRQILDAGLKVRGSVILVLICSSYGSAQLPFWNGKRWWPLIWLKSVRKKWGGLGDFPFVIHI</sequence>
<gene>
    <name evidence="1" type="ORF">CK203_087100</name>
</gene>
<dbReference type="PANTHER" id="PTHR46890:SF50">
    <property type="entry name" value="RNA-DIRECTED DNA POLYMERASE, EUKARYOTA, REVERSE TRANSCRIPTASE ZINC-BINDING DOMAIN PROTEIN-RELATED"/>
    <property type="match status" value="1"/>
</dbReference>
<dbReference type="InterPro" id="IPR052343">
    <property type="entry name" value="Retrotransposon-Effector_Assoc"/>
</dbReference>
<dbReference type="EMBL" id="QGNW01001341">
    <property type="protein sequence ID" value="RVW44823.1"/>
    <property type="molecule type" value="Genomic_DNA"/>
</dbReference>
<reference evidence="1 2" key="1">
    <citation type="journal article" date="2018" name="PLoS Genet.">
        <title>Population sequencing reveals clonal diversity and ancestral inbreeding in the grapevine cultivar Chardonnay.</title>
        <authorList>
            <person name="Roach M.J."/>
            <person name="Johnson D.L."/>
            <person name="Bohlmann J."/>
            <person name="van Vuuren H.J."/>
            <person name="Jones S.J."/>
            <person name="Pretorius I.S."/>
            <person name="Schmidt S.A."/>
            <person name="Borneman A.R."/>
        </authorList>
    </citation>
    <scope>NUCLEOTIDE SEQUENCE [LARGE SCALE GENOMIC DNA]</scope>
    <source>
        <strain evidence="2">cv. Chardonnay</strain>
        <tissue evidence="1">Leaf</tissue>
    </source>
</reference>
<evidence type="ECO:0008006" key="3">
    <source>
        <dbReference type="Google" id="ProtNLM"/>
    </source>
</evidence>
<protein>
    <recommendedName>
        <fullName evidence="3">Reverse transcriptase domain-containing protein</fullName>
    </recommendedName>
</protein>
<accession>A0A438EBB4</accession>
<dbReference type="Proteomes" id="UP000288805">
    <property type="component" value="Unassembled WGS sequence"/>
</dbReference>
<name>A0A438EBB4_VITVI</name>
<dbReference type="PANTHER" id="PTHR46890">
    <property type="entry name" value="NON-LTR RETROLELEMENT REVERSE TRANSCRIPTASE-LIKE PROTEIN-RELATED"/>
    <property type="match status" value="1"/>
</dbReference>
<evidence type="ECO:0000313" key="1">
    <source>
        <dbReference type="EMBL" id="RVW44823.1"/>
    </source>
</evidence>
<organism evidence="1 2">
    <name type="scientific">Vitis vinifera</name>
    <name type="common">Grape</name>
    <dbReference type="NCBI Taxonomy" id="29760"/>
    <lineage>
        <taxon>Eukaryota</taxon>
        <taxon>Viridiplantae</taxon>
        <taxon>Streptophyta</taxon>
        <taxon>Embryophyta</taxon>
        <taxon>Tracheophyta</taxon>
        <taxon>Spermatophyta</taxon>
        <taxon>Magnoliopsida</taxon>
        <taxon>eudicotyledons</taxon>
        <taxon>Gunneridae</taxon>
        <taxon>Pentapetalae</taxon>
        <taxon>rosids</taxon>
        <taxon>Vitales</taxon>
        <taxon>Vitaceae</taxon>
        <taxon>Viteae</taxon>
        <taxon>Vitis</taxon>
    </lineage>
</organism>
<comment type="caution">
    <text evidence="1">The sequence shown here is derived from an EMBL/GenBank/DDBJ whole genome shotgun (WGS) entry which is preliminary data.</text>
</comment>
<evidence type="ECO:0000313" key="2">
    <source>
        <dbReference type="Proteomes" id="UP000288805"/>
    </source>
</evidence>